<evidence type="ECO:0000313" key="7">
    <source>
        <dbReference type="Proteomes" id="UP001642487"/>
    </source>
</evidence>
<dbReference type="EC" id="2.5.1.18" evidence="3"/>
<dbReference type="InterPro" id="IPR036249">
    <property type="entry name" value="Thioredoxin-like_sf"/>
</dbReference>
<keyword evidence="3" id="KW-0963">Cytoplasm</keyword>
<evidence type="ECO:0000259" key="4">
    <source>
        <dbReference type="PROSITE" id="PS50404"/>
    </source>
</evidence>
<feature type="domain" description="GST N-terminal" evidence="4">
    <location>
        <begin position="8"/>
        <end position="87"/>
    </location>
</feature>
<dbReference type="CDD" id="cd03058">
    <property type="entry name" value="GST_N_Tau"/>
    <property type="match status" value="1"/>
</dbReference>
<keyword evidence="1 3" id="KW-0808">Transferase</keyword>
<gene>
    <name evidence="6" type="ORF">CITCOLO1_LOCUS22436</name>
</gene>
<dbReference type="InterPro" id="IPR040079">
    <property type="entry name" value="Glutathione_S-Trfase"/>
</dbReference>
<dbReference type="SUPFAM" id="SSF52833">
    <property type="entry name" value="Thioredoxin-like"/>
    <property type="match status" value="1"/>
</dbReference>
<dbReference type="SFLD" id="SFLDG00358">
    <property type="entry name" value="Main_(cytGST)"/>
    <property type="match status" value="1"/>
</dbReference>
<evidence type="ECO:0000256" key="2">
    <source>
        <dbReference type="ARBA" id="ARBA00047960"/>
    </source>
</evidence>
<dbReference type="InterPro" id="IPR004045">
    <property type="entry name" value="Glutathione_S-Trfase_N"/>
</dbReference>
<dbReference type="InterPro" id="IPR036282">
    <property type="entry name" value="Glutathione-S-Trfase_C_sf"/>
</dbReference>
<name>A0ABP0ZB11_9ROSI</name>
<feature type="domain" description="GST C-terminal" evidence="5">
    <location>
        <begin position="92"/>
        <end position="215"/>
    </location>
</feature>
<dbReference type="SFLD" id="SFLDG01152">
    <property type="entry name" value="Main.3:_Omega-_and_Tau-like"/>
    <property type="match status" value="1"/>
</dbReference>
<comment type="similarity">
    <text evidence="3">Belongs to the GST superfamily.</text>
</comment>
<proteinExistence type="inferred from homology"/>
<keyword evidence="7" id="KW-1185">Reference proteome</keyword>
<dbReference type="PANTHER" id="PTHR11260:SF614">
    <property type="entry name" value="GLUTATHIONE S-TRANSFERASE"/>
    <property type="match status" value="1"/>
</dbReference>
<evidence type="ECO:0000259" key="5">
    <source>
        <dbReference type="PROSITE" id="PS50405"/>
    </source>
</evidence>
<dbReference type="Gene3D" id="1.20.1050.10">
    <property type="match status" value="1"/>
</dbReference>
<evidence type="ECO:0000313" key="6">
    <source>
        <dbReference type="EMBL" id="CAK9329956.1"/>
    </source>
</evidence>
<dbReference type="PROSITE" id="PS50404">
    <property type="entry name" value="GST_NTER"/>
    <property type="match status" value="1"/>
</dbReference>
<reference evidence="6 7" key="1">
    <citation type="submission" date="2024-03" db="EMBL/GenBank/DDBJ databases">
        <authorList>
            <person name="Gkanogiannis A."/>
            <person name="Becerra Lopez-Lavalle L."/>
        </authorList>
    </citation>
    <scope>NUCLEOTIDE SEQUENCE [LARGE SCALE GENOMIC DNA]</scope>
</reference>
<dbReference type="Proteomes" id="UP001642487">
    <property type="component" value="Chromosome 9"/>
</dbReference>
<dbReference type="SUPFAM" id="SSF47616">
    <property type="entry name" value="GST C-terminal domain-like"/>
    <property type="match status" value="1"/>
</dbReference>
<sequence length="229" mass="26182">MQRLPTMAEAKIIGSASSLFCIRVEWALKLKGIEYEYIPEDLRNKSELLLKSNPVLKKIPVLLHNDKAISESLLIIEYINETWKENPILPGDPYDRANARFWAKFLDEKGVFGAWEACRAEGEEKEKAVEAAVQNLGLLDKEIQGKKFFGGEQIGYLDLAAGWICHWLNVLDEVGEMNVFDKERFPSLHEWAQNFIQIPVIKESLPPRENLVNYFKGSLSYVRSLAAKK</sequence>
<comment type="catalytic activity">
    <reaction evidence="2 3">
        <text>RX + glutathione = an S-substituted glutathione + a halide anion + H(+)</text>
        <dbReference type="Rhea" id="RHEA:16437"/>
        <dbReference type="ChEBI" id="CHEBI:15378"/>
        <dbReference type="ChEBI" id="CHEBI:16042"/>
        <dbReference type="ChEBI" id="CHEBI:17792"/>
        <dbReference type="ChEBI" id="CHEBI:57925"/>
        <dbReference type="ChEBI" id="CHEBI:90779"/>
        <dbReference type="EC" id="2.5.1.18"/>
    </reaction>
</comment>
<evidence type="ECO:0000256" key="1">
    <source>
        <dbReference type="ARBA" id="ARBA00022679"/>
    </source>
</evidence>
<dbReference type="InterPro" id="IPR010987">
    <property type="entry name" value="Glutathione-S-Trfase_C-like"/>
</dbReference>
<dbReference type="SFLD" id="SFLDS00019">
    <property type="entry name" value="Glutathione_Transferase_(cytos"/>
    <property type="match status" value="1"/>
</dbReference>
<accession>A0ABP0ZB11</accession>
<dbReference type="Pfam" id="PF02798">
    <property type="entry name" value="GST_N"/>
    <property type="match status" value="1"/>
</dbReference>
<evidence type="ECO:0000256" key="3">
    <source>
        <dbReference type="RuleBase" id="RU369102"/>
    </source>
</evidence>
<dbReference type="Pfam" id="PF13410">
    <property type="entry name" value="GST_C_2"/>
    <property type="match status" value="1"/>
</dbReference>
<dbReference type="PROSITE" id="PS50405">
    <property type="entry name" value="GST_CTER"/>
    <property type="match status" value="1"/>
</dbReference>
<dbReference type="Gene3D" id="3.40.30.10">
    <property type="entry name" value="Glutaredoxin"/>
    <property type="match status" value="1"/>
</dbReference>
<dbReference type="InterPro" id="IPR045074">
    <property type="entry name" value="GST_C_Tau"/>
</dbReference>
<dbReference type="EMBL" id="OZ021743">
    <property type="protein sequence ID" value="CAK9329956.1"/>
    <property type="molecule type" value="Genomic_DNA"/>
</dbReference>
<comment type="subcellular location">
    <subcellularLocation>
        <location evidence="3">Cytoplasm</location>
        <location evidence="3">Cytosol</location>
    </subcellularLocation>
</comment>
<dbReference type="CDD" id="cd03185">
    <property type="entry name" value="GST_C_Tau"/>
    <property type="match status" value="1"/>
</dbReference>
<comment type="function">
    <text evidence="3">Is involved in the conjugation of reduced glutathione to a wide number of exogenous and endogenous hydrophobic electrophiles.</text>
</comment>
<dbReference type="PANTHER" id="PTHR11260">
    <property type="entry name" value="GLUTATHIONE S-TRANSFERASE, GST, SUPERFAMILY, GST DOMAIN CONTAINING"/>
    <property type="match status" value="1"/>
</dbReference>
<organism evidence="6 7">
    <name type="scientific">Citrullus colocynthis</name>
    <name type="common">colocynth</name>
    <dbReference type="NCBI Taxonomy" id="252529"/>
    <lineage>
        <taxon>Eukaryota</taxon>
        <taxon>Viridiplantae</taxon>
        <taxon>Streptophyta</taxon>
        <taxon>Embryophyta</taxon>
        <taxon>Tracheophyta</taxon>
        <taxon>Spermatophyta</taxon>
        <taxon>Magnoliopsida</taxon>
        <taxon>eudicotyledons</taxon>
        <taxon>Gunneridae</taxon>
        <taxon>Pentapetalae</taxon>
        <taxon>rosids</taxon>
        <taxon>fabids</taxon>
        <taxon>Cucurbitales</taxon>
        <taxon>Cucurbitaceae</taxon>
        <taxon>Benincaseae</taxon>
        <taxon>Citrullus</taxon>
    </lineage>
</organism>
<dbReference type="InterPro" id="IPR045073">
    <property type="entry name" value="Omega/Tau-like"/>
</dbReference>
<protein>
    <recommendedName>
        <fullName evidence="3">Glutathione S-transferase</fullName>
        <ecNumber evidence="3">2.5.1.18</ecNumber>
    </recommendedName>
</protein>